<comment type="caution">
    <text evidence="1">The sequence shown here is derived from an EMBL/GenBank/DDBJ whole genome shotgun (WGS) entry which is preliminary data.</text>
</comment>
<organism evidence="1 2">
    <name type="scientific">Romboutsia timonensis</name>
    <dbReference type="NCBI Taxonomy" id="1776391"/>
    <lineage>
        <taxon>Bacteria</taxon>
        <taxon>Bacillati</taxon>
        <taxon>Bacillota</taxon>
        <taxon>Clostridia</taxon>
        <taxon>Peptostreptococcales</taxon>
        <taxon>Peptostreptococcaceae</taxon>
        <taxon>Romboutsia</taxon>
    </lineage>
</organism>
<name>A0A921N252_9FIRM</name>
<accession>A0A921N252</accession>
<proteinExistence type="predicted"/>
<reference evidence="1" key="2">
    <citation type="submission" date="2021-09" db="EMBL/GenBank/DDBJ databases">
        <authorList>
            <person name="Gilroy R."/>
        </authorList>
    </citation>
    <scope>NUCLEOTIDE SEQUENCE</scope>
    <source>
        <strain evidence="1">1277</strain>
    </source>
</reference>
<keyword evidence="1" id="KW-0378">Hydrolase</keyword>
<evidence type="ECO:0000313" key="2">
    <source>
        <dbReference type="Proteomes" id="UP000776700"/>
    </source>
</evidence>
<dbReference type="SUPFAM" id="SSF52540">
    <property type="entry name" value="P-loop containing nucleoside triphosphate hydrolases"/>
    <property type="match status" value="1"/>
</dbReference>
<dbReference type="Gene3D" id="3.40.50.300">
    <property type="entry name" value="P-loop containing nucleotide triphosphate hydrolases"/>
    <property type="match status" value="1"/>
</dbReference>
<keyword evidence="1" id="KW-0547">Nucleotide-binding</keyword>
<dbReference type="Proteomes" id="UP000776700">
    <property type="component" value="Unassembled WGS sequence"/>
</dbReference>
<reference evidence="1" key="1">
    <citation type="journal article" date="2021" name="PeerJ">
        <title>Extensive microbial diversity within the chicken gut microbiome revealed by metagenomics and culture.</title>
        <authorList>
            <person name="Gilroy R."/>
            <person name="Ravi A."/>
            <person name="Getino M."/>
            <person name="Pursley I."/>
            <person name="Horton D.L."/>
            <person name="Alikhan N.F."/>
            <person name="Baker D."/>
            <person name="Gharbi K."/>
            <person name="Hall N."/>
            <person name="Watson M."/>
            <person name="Adriaenssens E.M."/>
            <person name="Foster-Nyarko E."/>
            <person name="Jarju S."/>
            <person name="Secka A."/>
            <person name="Antonio M."/>
            <person name="Oren A."/>
            <person name="Chaudhuri R.R."/>
            <person name="La Ragione R."/>
            <person name="Hildebrand F."/>
            <person name="Pallen M.J."/>
        </authorList>
    </citation>
    <scope>NUCLEOTIDE SEQUENCE</scope>
    <source>
        <strain evidence="1">1277</strain>
    </source>
</reference>
<keyword evidence="1" id="KW-0347">Helicase</keyword>
<gene>
    <name evidence="1" type="ORF">K8V90_09850</name>
</gene>
<dbReference type="InterPro" id="IPR027417">
    <property type="entry name" value="P-loop_NTPase"/>
</dbReference>
<sequence>MGKENKITNKEAVQKISELRIISEMNIVSILWKNPDLYFVYDELSIDSFTYNKAKVYYQIGNDIIIKEQKALESITIDMYLEKHDKLKEKYEEYGGYEIVDTGKYVNEENIEGYIEELNKWNVLIKMIKEGFPVGERFSEYIDMSCEDIYDENEGILNHIFSNISSKDKSYKIGYKIEELIDELDQGLAIGLPLYNLPTITNEIGGNINGNITLCGGISGAGKTTFTRNAILPSIVEHDEKICIMVNEEGIKKWQRELIIWVTNNIYNKPIKKYILRNGGFDPKFKTWLKKYPCKWIKDNEDKIIIVPFSQYNTAKAIKTIKKYAALKFKNFILDTYKADSDDNKDSTNPAVMQQNMVKIYDTIKEEALNVHVWITFQLNKSSSKQRCYTQDNIGMAKNIVDVASTCLMLRNLYEDEFSGGKNEIKVYKLSGKNGKTKTPVQLDNDKHYQIVFIVKNREGGSNDFSVVVEHDMATNTLSEVGITYITPDF</sequence>
<protein>
    <submittedName>
        <fullName evidence="1">Helicase</fullName>
    </submittedName>
</protein>
<dbReference type="GO" id="GO:0004386">
    <property type="term" value="F:helicase activity"/>
    <property type="evidence" value="ECO:0007669"/>
    <property type="project" value="UniProtKB-KW"/>
</dbReference>
<dbReference type="AlphaFoldDB" id="A0A921N252"/>
<evidence type="ECO:0000313" key="1">
    <source>
        <dbReference type="EMBL" id="HJG97393.1"/>
    </source>
</evidence>
<keyword evidence="1" id="KW-0067">ATP-binding</keyword>
<dbReference type="EMBL" id="DYUB01000308">
    <property type="protein sequence ID" value="HJG97393.1"/>
    <property type="molecule type" value="Genomic_DNA"/>
</dbReference>